<dbReference type="Proteomes" id="UP000278351">
    <property type="component" value="Unassembled WGS sequence"/>
</dbReference>
<reference evidence="2 3" key="1">
    <citation type="submission" date="2018-11" db="EMBL/GenBank/DDBJ databases">
        <title>Chitinophaga lutea sp.nov., isolate from arsenic contaminated soil.</title>
        <authorList>
            <person name="Zong Y."/>
        </authorList>
    </citation>
    <scope>NUCLEOTIDE SEQUENCE [LARGE SCALE GENOMIC DNA]</scope>
    <source>
        <strain evidence="2 3">ZY74</strain>
    </source>
</reference>
<comment type="caution">
    <text evidence="2">The sequence shown here is derived from an EMBL/GenBank/DDBJ whole genome shotgun (WGS) entry which is preliminary data.</text>
</comment>
<dbReference type="SUPFAM" id="SSF52540">
    <property type="entry name" value="P-loop containing nucleoside triphosphate hydrolases"/>
    <property type="match status" value="1"/>
</dbReference>
<keyword evidence="3" id="KW-1185">Reference proteome</keyword>
<dbReference type="Gene3D" id="1.10.8.730">
    <property type="match status" value="1"/>
</dbReference>
<feature type="domain" description="AAA+ ATPase" evidence="1">
    <location>
        <begin position="433"/>
        <end position="768"/>
    </location>
</feature>
<gene>
    <name evidence="2" type="primary">traG</name>
    <name evidence="2" type="ORF">EGT74_06505</name>
</gene>
<name>A0A3N4PYZ4_9BACT</name>
<dbReference type="SMART" id="SM00382">
    <property type="entry name" value="AAA"/>
    <property type="match status" value="1"/>
</dbReference>
<proteinExistence type="predicted"/>
<dbReference type="Pfam" id="PF12991">
    <property type="entry name" value="DUF3875"/>
    <property type="match status" value="1"/>
</dbReference>
<dbReference type="InterPro" id="IPR053155">
    <property type="entry name" value="F-pilin_assembly_TraC"/>
</dbReference>
<evidence type="ECO:0000313" key="3">
    <source>
        <dbReference type="Proteomes" id="UP000278351"/>
    </source>
</evidence>
<dbReference type="InterPro" id="IPR022509">
    <property type="entry name" value="Conjugation_ATPase_TraG"/>
</dbReference>
<evidence type="ECO:0000259" key="1">
    <source>
        <dbReference type="SMART" id="SM00382"/>
    </source>
</evidence>
<dbReference type="RefSeq" id="WP_123845696.1">
    <property type="nucleotide sequence ID" value="NZ_RPDH01000001.1"/>
</dbReference>
<dbReference type="Gene3D" id="3.40.50.300">
    <property type="entry name" value="P-loop containing nucleotide triphosphate hydrolases"/>
    <property type="match status" value="1"/>
</dbReference>
<protein>
    <submittedName>
        <fullName evidence="2">TraG family conjugative transposon ATPase</fullName>
    </submittedName>
</protein>
<dbReference type="PANTHER" id="PTHR38467:SF1">
    <property type="entry name" value="CONJUGATIVE TRANSFER: ASSEMBLY"/>
    <property type="match status" value="1"/>
</dbReference>
<dbReference type="OrthoDB" id="596266at2"/>
<dbReference type="InterPro" id="IPR003593">
    <property type="entry name" value="AAA+_ATPase"/>
</dbReference>
<dbReference type="InterPro" id="IPR043964">
    <property type="entry name" value="P-loop_TraG"/>
</dbReference>
<accession>A0A3N4PYZ4</accession>
<dbReference type="NCBIfam" id="TIGR03783">
    <property type="entry name" value="Bac_Flav_CT_G"/>
    <property type="match status" value="1"/>
</dbReference>
<evidence type="ECO:0000313" key="2">
    <source>
        <dbReference type="EMBL" id="RPE13178.1"/>
    </source>
</evidence>
<dbReference type="InterPro" id="IPR027417">
    <property type="entry name" value="P-loop_NTPase"/>
</dbReference>
<dbReference type="AlphaFoldDB" id="A0A3N4PYZ4"/>
<dbReference type="PANTHER" id="PTHR38467">
    <property type="match status" value="1"/>
</dbReference>
<dbReference type="EMBL" id="RPDH01000001">
    <property type="protein sequence ID" value="RPE13178.1"/>
    <property type="molecule type" value="Genomic_DNA"/>
</dbReference>
<sequence>MNHRHPLDDIMPIYKVEQDCIVSKQGDVTVAFRLHLPEIFTLSTDDYLQLHAAWVKAIRVLPNQTVLHKQDWFTQAHYQGQFESQDTSFLSHCNERHFHERPWLDHQGYLYLTKTATTTRSRMGLLDPRKSVSVLPHLPLSHTATEQFFDKVGQFIKILSDSGLITTQRLTTDELVSTTDRAGLLERYCYLLDTDQPVVQDIRLKKDLHIGQRRCQLFTLADTEDLPALCGPRINHDKYSSEKTKFSVGFAAPLGLLLDCNHIYNQYVVIADPAATLQELEKKRLRLQSLSAYSRENFLAKEATNEFLNEAIGDQRMALKAHFSILTWHESEADAKAVKNQVAAALSQLDARCKQETISTATLFWAGVPGAAAGLPTHETFDTFAEQAACFFANETNYRTSLSPTGIRFGDRLSGVPVKLDLISEPMKRGWCQNRNFFIVGPSGSGKSFLMAHLLRSLHATGSHLIIIDVGHSYKGLCDMLGGYYYTYTEANPIRFNPFIIEGELDTEKKESIKTLLLALWKRDNQGFTRAEYIALSNALQSYYKYLDAHPDIFPCFNSFYDFLNDQFIPELRAQGITANIFDVENFMYVLRSFYKGGEFDYLLNATENLDVLDQSFLVYELDAIKDHPILYIVAILTVMQVFITKMRRLKGVHKALIIEEAWKAIMREGMAEYVLYLVKTVRKYFGSLGVVTQEIDDTVKSPIIKDAIINNSDIKILLDQSKYQNKFSQIQDLLGLTDKDKTLILSMNKGIAPGDRYKHVTFMLGQHVTKVYRTEVSLEEYLTYTTEEKEKIQVQAYAEKYGSMAKGVAMLAAHIRAGGSL</sequence>
<dbReference type="InterPro" id="IPR024451">
    <property type="entry name" value="TraG_N_Bacteroidetes"/>
</dbReference>
<organism evidence="2 3">
    <name type="scientific">Chitinophaga lutea</name>
    <dbReference type="NCBI Taxonomy" id="2488634"/>
    <lineage>
        <taxon>Bacteria</taxon>
        <taxon>Pseudomonadati</taxon>
        <taxon>Bacteroidota</taxon>
        <taxon>Chitinophagia</taxon>
        <taxon>Chitinophagales</taxon>
        <taxon>Chitinophagaceae</taxon>
        <taxon>Chitinophaga</taxon>
    </lineage>
</organism>
<dbReference type="Pfam" id="PF19044">
    <property type="entry name" value="P-loop_TraG"/>
    <property type="match status" value="1"/>
</dbReference>